<feature type="transmembrane region" description="Helical" evidence="1">
    <location>
        <begin position="43"/>
        <end position="61"/>
    </location>
</feature>
<evidence type="ECO:0000313" key="2">
    <source>
        <dbReference type="EMBL" id="SHF62798.1"/>
    </source>
</evidence>
<protein>
    <submittedName>
        <fullName evidence="2">Uncharacterized protein</fullName>
    </submittedName>
</protein>
<keyword evidence="3" id="KW-1185">Reference proteome</keyword>
<dbReference type="Proteomes" id="UP000184147">
    <property type="component" value="Unassembled WGS sequence"/>
</dbReference>
<organism evidence="2 3">
    <name type="scientific">Flavobacterium fontis</name>
    <dbReference type="NCBI Taxonomy" id="1124188"/>
    <lineage>
        <taxon>Bacteria</taxon>
        <taxon>Pseudomonadati</taxon>
        <taxon>Bacteroidota</taxon>
        <taxon>Flavobacteriia</taxon>
        <taxon>Flavobacteriales</taxon>
        <taxon>Flavobacteriaceae</taxon>
        <taxon>Flavobacterium</taxon>
    </lineage>
</organism>
<keyword evidence="1" id="KW-1133">Transmembrane helix</keyword>
<sequence length="144" mass="17427">MKRYLLPISYVFIGLLCYLLGYLRHRSFVLNYHDTFYVIDKTSYNYFILYLFSISALYYFIFRKQSNLNIGLLNIVFISIPIFMYLLIDFLKQNRLPKRYFFENHWYENENIHNVILYSFLIGIGSFLLNITLSVKHLIKSLKS</sequence>
<evidence type="ECO:0000313" key="3">
    <source>
        <dbReference type="Proteomes" id="UP000184147"/>
    </source>
</evidence>
<feature type="transmembrane region" description="Helical" evidence="1">
    <location>
        <begin position="5"/>
        <end position="23"/>
    </location>
</feature>
<dbReference type="STRING" id="1124188.SAMN05444377_11422"/>
<gene>
    <name evidence="2" type="ORF">SAMN05444377_11422</name>
</gene>
<feature type="transmembrane region" description="Helical" evidence="1">
    <location>
        <begin position="115"/>
        <end position="135"/>
    </location>
</feature>
<dbReference type="EMBL" id="FQVQ01000014">
    <property type="protein sequence ID" value="SHF62798.1"/>
    <property type="molecule type" value="Genomic_DNA"/>
</dbReference>
<accession>A0A1M5D727</accession>
<dbReference type="AlphaFoldDB" id="A0A1M5D727"/>
<feature type="transmembrane region" description="Helical" evidence="1">
    <location>
        <begin position="68"/>
        <end position="88"/>
    </location>
</feature>
<reference evidence="2 3" key="1">
    <citation type="submission" date="2016-11" db="EMBL/GenBank/DDBJ databases">
        <authorList>
            <person name="Jaros S."/>
            <person name="Januszkiewicz K."/>
            <person name="Wedrychowicz H."/>
        </authorList>
    </citation>
    <scope>NUCLEOTIDE SEQUENCE [LARGE SCALE GENOMIC DNA]</scope>
    <source>
        <strain evidence="2 3">DSM 25660</strain>
    </source>
</reference>
<proteinExistence type="predicted"/>
<keyword evidence="1" id="KW-0812">Transmembrane</keyword>
<name>A0A1M5D727_9FLAO</name>
<keyword evidence="1" id="KW-0472">Membrane</keyword>
<evidence type="ECO:0000256" key="1">
    <source>
        <dbReference type="SAM" id="Phobius"/>
    </source>
</evidence>